<dbReference type="PANTHER" id="PTHR33525:SF3">
    <property type="entry name" value="RIBONUCLEASE Y"/>
    <property type="match status" value="1"/>
</dbReference>
<evidence type="ECO:0000259" key="2">
    <source>
        <dbReference type="PROSITE" id="PS50110"/>
    </source>
</evidence>
<dbReference type="Gene3D" id="3.40.50.2300">
    <property type="match status" value="1"/>
</dbReference>
<dbReference type="InterPro" id="IPR052340">
    <property type="entry name" value="RNase_Y/CdgJ"/>
</dbReference>
<dbReference type="InterPro" id="IPR003607">
    <property type="entry name" value="HD/PDEase_dom"/>
</dbReference>
<dbReference type="PIRSF" id="PIRSF036883">
    <property type="entry name" value="RR_HD-GYP_mod"/>
    <property type="match status" value="1"/>
</dbReference>
<dbReference type="AlphaFoldDB" id="A0A1I3Y0Z3"/>
<reference evidence="5" key="1">
    <citation type="submission" date="2016-10" db="EMBL/GenBank/DDBJ databases">
        <authorList>
            <person name="Varghese N."/>
            <person name="Submissions S."/>
        </authorList>
    </citation>
    <scope>NUCLEOTIDE SEQUENCE [LARGE SCALE GENOMIC DNA]</scope>
    <source>
        <strain evidence="5">DSM 5918</strain>
    </source>
</reference>
<dbReference type="InterPro" id="IPR001789">
    <property type="entry name" value="Sig_transdc_resp-reg_receiver"/>
</dbReference>
<dbReference type="SUPFAM" id="SSF109604">
    <property type="entry name" value="HD-domain/PDEase-like"/>
    <property type="match status" value="1"/>
</dbReference>
<evidence type="ECO:0000313" key="4">
    <source>
        <dbReference type="EMBL" id="SFK24971.1"/>
    </source>
</evidence>
<dbReference type="SMART" id="SM00448">
    <property type="entry name" value="REC"/>
    <property type="match status" value="1"/>
</dbReference>
<accession>A0A1I3Y0Z3</accession>
<feature type="domain" description="HDOD" evidence="3">
    <location>
        <begin position="141"/>
        <end position="338"/>
    </location>
</feature>
<feature type="domain" description="Response regulatory" evidence="2">
    <location>
        <begin position="5"/>
        <end position="120"/>
    </location>
</feature>
<dbReference type="PROSITE" id="PS51833">
    <property type="entry name" value="HDOD"/>
    <property type="match status" value="1"/>
</dbReference>
<dbReference type="CDD" id="cd00077">
    <property type="entry name" value="HDc"/>
    <property type="match status" value="1"/>
</dbReference>
<name>A0A1I3Y0Z3_9BACT</name>
<dbReference type="PROSITE" id="PS50110">
    <property type="entry name" value="RESPONSE_REGULATORY"/>
    <property type="match status" value="1"/>
</dbReference>
<gene>
    <name evidence="4" type="ORF">SAMN04488082_11821</name>
</gene>
<dbReference type="PANTHER" id="PTHR33525">
    <property type="match status" value="1"/>
</dbReference>
<dbReference type="InterPro" id="IPR006675">
    <property type="entry name" value="HDIG_dom"/>
</dbReference>
<dbReference type="EMBL" id="FORX01000018">
    <property type="protein sequence ID" value="SFK24971.1"/>
    <property type="molecule type" value="Genomic_DNA"/>
</dbReference>
<proteinExistence type="predicted"/>
<organism evidence="4 5">
    <name type="scientific">Desulfomicrobium apsheronum</name>
    <dbReference type="NCBI Taxonomy" id="52560"/>
    <lineage>
        <taxon>Bacteria</taxon>
        <taxon>Pseudomonadati</taxon>
        <taxon>Thermodesulfobacteriota</taxon>
        <taxon>Desulfovibrionia</taxon>
        <taxon>Desulfovibrionales</taxon>
        <taxon>Desulfomicrobiaceae</taxon>
        <taxon>Desulfomicrobium</taxon>
    </lineage>
</organism>
<feature type="modified residue" description="4-aspartylphosphate" evidence="1">
    <location>
        <position position="56"/>
    </location>
</feature>
<evidence type="ECO:0000256" key="1">
    <source>
        <dbReference type="PROSITE-ProRule" id="PRU00169"/>
    </source>
</evidence>
<dbReference type="RefSeq" id="WP_177193205.1">
    <property type="nucleotide sequence ID" value="NZ_FORX01000018.1"/>
</dbReference>
<dbReference type="InterPro" id="IPR011006">
    <property type="entry name" value="CheY-like_superfamily"/>
</dbReference>
<dbReference type="Proteomes" id="UP000198635">
    <property type="component" value="Unassembled WGS sequence"/>
</dbReference>
<evidence type="ECO:0000259" key="3">
    <source>
        <dbReference type="PROSITE" id="PS51833"/>
    </source>
</evidence>
<dbReference type="Pfam" id="PF00072">
    <property type="entry name" value="Response_reg"/>
    <property type="match status" value="1"/>
</dbReference>
<dbReference type="Gene3D" id="1.10.3210.10">
    <property type="entry name" value="Hypothetical protein af1432"/>
    <property type="match status" value="1"/>
</dbReference>
<dbReference type="InterPro" id="IPR014626">
    <property type="entry name" value="Sig_transdc_resp-reg_put"/>
</dbReference>
<dbReference type="GO" id="GO:0000160">
    <property type="term" value="P:phosphorelay signal transduction system"/>
    <property type="evidence" value="ECO:0007669"/>
    <property type="project" value="InterPro"/>
</dbReference>
<dbReference type="Pfam" id="PF08668">
    <property type="entry name" value="HDOD"/>
    <property type="match status" value="1"/>
</dbReference>
<keyword evidence="5" id="KW-1185">Reference proteome</keyword>
<protein>
    <submittedName>
        <fullName evidence="4">HDIG domain-containing protein</fullName>
    </submittedName>
</protein>
<dbReference type="InterPro" id="IPR013976">
    <property type="entry name" value="HDOD"/>
</dbReference>
<dbReference type="STRING" id="52560.SAMN04488082_11821"/>
<dbReference type="NCBIfam" id="TIGR00277">
    <property type="entry name" value="HDIG"/>
    <property type="match status" value="1"/>
</dbReference>
<sequence length="402" mass="44487">MNKLKVLFVDDDIHVQQSLRRIVMARKLPIELLLTTSASEADRILSSMACDVIVTDARLSDMGGKELLTHVRERWPMTMRILMTSEAEDGVVSSLLVAAHQLLNKPVGPTELLEAVQSASRLRFLLMNERLRTVVHRMEHLPVVPNVYRELTRALRDENTSNLTLAKILSQDMSLTTGILKLINTPYFGLSRRVSDMLQAVGILGVNLIRGLVIADRVFKTLDPDMYPGFDTEKLWTHCLDVARCCRAVTRSDGANGRAVEDAFLCGLLHDVGKIVLAEGCPGEFVRILLLAQARNIPLADIEAEELGVTHAEIGAYLLGLWGFSEDVVIAIAQHHGSRQGPALSHLSSVVHMVDVEMHNRYVRQSGHAPHSFASALLDVEDGEMTLAKWKAAMVTELESPN</sequence>
<evidence type="ECO:0000313" key="5">
    <source>
        <dbReference type="Proteomes" id="UP000198635"/>
    </source>
</evidence>
<keyword evidence="1" id="KW-0597">Phosphoprotein</keyword>
<dbReference type="SMART" id="SM00471">
    <property type="entry name" value="HDc"/>
    <property type="match status" value="1"/>
</dbReference>
<dbReference type="SUPFAM" id="SSF52172">
    <property type="entry name" value="CheY-like"/>
    <property type="match status" value="1"/>
</dbReference>